<reference evidence="2 3" key="1">
    <citation type="submission" date="2016-11" db="EMBL/GenBank/DDBJ databases">
        <authorList>
            <person name="Jaros S."/>
            <person name="Januszkiewicz K."/>
            <person name="Wedrychowicz H."/>
        </authorList>
    </citation>
    <scope>NUCLEOTIDE SEQUENCE [LARGE SCALE GENOMIC DNA]</scope>
    <source>
        <strain evidence="2 3">DSM 19436</strain>
    </source>
</reference>
<organism evidence="2 3">
    <name type="scientific">Kaistia soli DSM 19436</name>
    <dbReference type="NCBI Taxonomy" id="1122133"/>
    <lineage>
        <taxon>Bacteria</taxon>
        <taxon>Pseudomonadati</taxon>
        <taxon>Pseudomonadota</taxon>
        <taxon>Alphaproteobacteria</taxon>
        <taxon>Hyphomicrobiales</taxon>
        <taxon>Kaistiaceae</taxon>
        <taxon>Kaistia</taxon>
    </lineage>
</organism>
<sequence length="73" mass="7945">MIRKRSIAIAGHRTSISLEDAFWQALQDVAAHRGISLPALVAEIDGGRDPAVNLSSAIRIAMLNWYRSAATSR</sequence>
<dbReference type="Pfam" id="PF13467">
    <property type="entry name" value="RHH_4"/>
    <property type="match status" value="1"/>
</dbReference>
<name>A0A1M5A1C0_9HYPH</name>
<keyword evidence="3" id="KW-1185">Reference proteome</keyword>
<dbReference type="RefSeq" id="WP_073052462.1">
    <property type="nucleotide sequence ID" value="NZ_FQUP01000001.1"/>
</dbReference>
<dbReference type="EMBL" id="FQUP01000001">
    <property type="protein sequence ID" value="SHF23927.1"/>
    <property type="molecule type" value="Genomic_DNA"/>
</dbReference>
<protein>
    <submittedName>
        <fullName evidence="2">Ribbon-helix-helix domain-containing protein</fullName>
    </submittedName>
</protein>
<dbReference type="Gene3D" id="1.10.3990.20">
    <property type="entry name" value="protein bp1543"/>
    <property type="match status" value="1"/>
</dbReference>
<accession>A0A1M5A1C0</accession>
<evidence type="ECO:0000313" key="2">
    <source>
        <dbReference type="EMBL" id="SHF23927.1"/>
    </source>
</evidence>
<feature type="domain" description="Ribbon-helix-helix" evidence="1">
    <location>
        <begin position="3"/>
        <end position="66"/>
    </location>
</feature>
<dbReference type="AlphaFoldDB" id="A0A1M5A1C0"/>
<dbReference type="InterPro" id="IPR027373">
    <property type="entry name" value="RHH_dom"/>
</dbReference>
<proteinExistence type="predicted"/>
<dbReference type="OrthoDB" id="7477016at2"/>
<evidence type="ECO:0000313" key="3">
    <source>
        <dbReference type="Proteomes" id="UP000184485"/>
    </source>
</evidence>
<dbReference type="Proteomes" id="UP000184485">
    <property type="component" value="Unassembled WGS sequence"/>
</dbReference>
<gene>
    <name evidence="2" type="ORF">SAMN02745157_1979</name>
</gene>
<evidence type="ECO:0000259" key="1">
    <source>
        <dbReference type="Pfam" id="PF13467"/>
    </source>
</evidence>
<dbReference type="STRING" id="1122133.SAMN02745157_1979"/>
<dbReference type="InterPro" id="IPR038268">
    <property type="entry name" value="RHH_sf"/>
</dbReference>